<dbReference type="RefSeq" id="WP_345230662.1">
    <property type="nucleotide sequence ID" value="NZ_BAABIQ010000005.1"/>
</dbReference>
<sequence length="86" mass="9918">MKFLNFKLVFILVIAAFCFSCKKNQSLEANDLDELNEDITVSNGMLVFKNSDVLKSTIRQISSFSPEQYKQWVKSHPGFDSYKVVF</sequence>
<evidence type="ECO:0000256" key="1">
    <source>
        <dbReference type="SAM" id="SignalP"/>
    </source>
</evidence>
<protein>
    <submittedName>
        <fullName evidence="2">Uncharacterized protein</fullName>
    </submittedName>
</protein>
<accession>A0ABP9APZ3</accession>
<gene>
    <name evidence="2" type="ORF">GCM10023231_10390</name>
</gene>
<evidence type="ECO:0000313" key="3">
    <source>
        <dbReference type="Proteomes" id="UP001501411"/>
    </source>
</evidence>
<name>A0ABP9APZ3_9SPHI</name>
<organism evidence="2 3">
    <name type="scientific">Olivibacter ginsenosidimutans</name>
    <dbReference type="NCBI Taxonomy" id="1176537"/>
    <lineage>
        <taxon>Bacteria</taxon>
        <taxon>Pseudomonadati</taxon>
        <taxon>Bacteroidota</taxon>
        <taxon>Sphingobacteriia</taxon>
        <taxon>Sphingobacteriales</taxon>
        <taxon>Sphingobacteriaceae</taxon>
        <taxon>Olivibacter</taxon>
    </lineage>
</organism>
<dbReference type="EMBL" id="BAABIQ010000005">
    <property type="protein sequence ID" value="GAA4784591.1"/>
    <property type="molecule type" value="Genomic_DNA"/>
</dbReference>
<comment type="caution">
    <text evidence="2">The sequence shown here is derived from an EMBL/GenBank/DDBJ whole genome shotgun (WGS) entry which is preliminary data.</text>
</comment>
<proteinExistence type="predicted"/>
<evidence type="ECO:0000313" key="2">
    <source>
        <dbReference type="EMBL" id="GAA4784591.1"/>
    </source>
</evidence>
<feature type="signal peptide" evidence="1">
    <location>
        <begin position="1"/>
        <end position="22"/>
    </location>
</feature>
<keyword evidence="1" id="KW-0732">Signal</keyword>
<feature type="chain" id="PRO_5045754114" evidence="1">
    <location>
        <begin position="23"/>
        <end position="86"/>
    </location>
</feature>
<dbReference type="Proteomes" id="UP001501411">
    <property type="component" value="Unassembled WGS sequence"/>
</dbReference>
<reference evidence="3" key="1">
    <citation type="journal article" date="2019" name="Int. J. Syst. Evol. Microbiol.">
        <title>The Global Catalogue of Microorganisms (GCM) 10K type strain sequencing project: providing services to taxonomists for standard genome sequencing and annotation.</title>
        <authorList>
            <consortium name="The Broad Institute Genomics Platform"/>
            <consortium name="The Broad Institute Genome Sequencing Center for Infectious Disease"/>
            <person name="Wu L."/>
            <person name="Ma J."/>
        </authorList>
    </citation>
    <scope>NUCLEOTIDE SEQUENCE [LARGE SCALE GENOMIC DNA]</scope>
    <source>
        <strain evidence="3">JCM 18200</strain>
    </source>
</reference>
<keyword evidence="3" id="KW-1185">Reference proteome</keyword>